<organism evidence="1 2">
    <name type="scientific">Helicobacter zhangjianzhongii</name>
    <dbReference type="NCBI Taxonomy" id="2974574"/>
    <lineage>
        <taxon>Bacteria</taxon>
        <taxon>Pseudomonadati</taxon>
        <taxon>Campylobacterota</taxon>
        <taxon>Epsilonproteobacteria</taxon>
        <taxon>Campylobacterales</taxon>
        <taxon>Helicobacteraceae</taxon>
        <taxon>Helicobacter</taxon>
    </lineage>
</organism>
<keyword evidence="2" id="KW-1185">Reference proteome</keyword>
<gene>
    <name evidence="1" type="ORF">NYG90_04525</name>
</gene>
<evidence type="ECO:0000313" key="1">
    <source>
        <dbReference type="EMBL" id="MDL0081944.1"/>
    </source>
</evidence>
<sequence length="56" mass="6507">MRSKARNDDKRAFSLKSWLCEKVDSRGCAFFVVCASVLLWDSRIVELESWLCVFFG</sequence>
<accession>A0ACC6FRW9</accession>
<comment type="caution">
    <text evidence="1">The sequence shown here is derived from an EMBL/GenBank/DDBJ whole genome shotgun (WGS) entry which is preliminary data.</text>
</comment>
<name>A0ACC6FRW9_9HELI</name>
<protein>
    <submittedName>
        <fullName evidence="1">Uncharacterized protein</fullName>
    </submittedName>
</protein>
<dbReference type="EMBL" id="JANURN010000003">
    <property type="protein sequence ID" value="MDL0081944.1"/>
    <property type="molecule type" value="Genomic_DNA"/>
</dbReference>
<proteinExistence type="predicted"/>
<reference evidence="1 2" key="1">
    <citation type="journal article" date="2023" name="Microorganisms">
        <title>Isolation and Genomic Characteristics of Cat-Borne Campylobacter felis sp. nov. and Sheep-Borne Campylobacter ovis sp. nov.</title>
        <authorList>
            <person name="Wang H."/>
            <person name="Li Y."/>
            <person name="Gu Y."/>
            <person name="Zhou G."/>
            <person name="Chen X."/>
            <person name="Zhang X."/>
            <person name="Shao Z."/>
            <person name="Zhang J."/>
            <person name="Zhang M."/>
        </authorList>
    </citation>
    <scope>NUCLEOTIDE SEQUENCE [LARGE SCALE GENOMIC DNA]</scope>
    <source>
        <strain evidence="1 2">XJK30-2</strain>
    </source>
</reference>
<dbReference type="Proteomes" id="UP001173802">
    <property type="component" value="Unassembled WGS sequence"/>
</dbReference>
<evidence type="ECO:0000313" key="2">
    <source>
        <dbReference type="Proteomes" id="UP001173802"/>
    </source>
</evidence>